<proteinExistence type="predicted"/>
<comment type="caution">
    <text evidence="1">The sequence shown here is derived from an EMBL/GenBank/DDBJ whole genome shotgun (WGS) entry which is preliminary data.</text>
</comment>
<organism evidence="1 2">
    <name type="scientific">Aureibacter tunicatorum</name>
    <dbReference type="NCBI Taxonomy" id="866807"/>
    <lineage>
        <taxon>Bacteria</taxon>
        <taxon>Pseudomonadati</taxon>
        <taxon>Bacteroidota</taxon>
        <taxon>Cytophagia</taxon>
        <taxon>Cytophagales</taxon>
        <taxon>Persicobacteraceae</taxon>
        <taxon>Aureibacter</taxon>
    </lineage>
</organism>
<dbReference type="EMBL" id="JAVDQD010000006">
    <property type="protein sequence ID" value="MDR6241079.1"/>
    <property type="molecule type" value="Genomic_DNA"/>
</dbReference>
<keyword evidence="2" id="KW-1185">Reference proteome</keyword>
<accession>A0AAE3XS90</accession>
<name>A0AAE3XS90_9BACT</name>
<protein>
    <submittedName>
        <fullName evidence="1">Uncharacterized protein</fullName>
    </submittedName>
</protein>
<evidence type="ECO:0000313" key="1">
    <source>
        <dbReference type="EMBL" id="MDR6241079.1"/>
    </source>
</evidence>
<dbReference type="RefSeq" id="WP_309941594.1">
    <property type="nucleotide sequence ID" value="NZ_AP025305.1"/>
</dbReference>
<dbReference type="Proteomes" id="UP001185092">
    <property type="component" value="Unassembled WGS sequence"/>
</dbReference>
<dbReference type="AlphaFoldDB" id="A0AAE3XS90"/>
<gene>
    <name evidence="1" type="ORF">HNQ88_004155</name>
</gene>
<reference evidence="1" key="1">
    <citation type="submission" date="2023-07" db="EMBL/GenBank/DDBJ databases">
        <title>Genomic Encyclopedia of Type Strains, Phase IV (KMG-IV): sequencing the most valuable type-strain genomes for metagenomic binning, comparative biology and taxonomic classification.</title>
        <authorList>
            <person name="Goeker M."/>
        </authorList>
    </citation>
    <scope>NUCLEOTIDE SEQUENCE</scope>
    <source>
        <strain evidence="1">DSM 26174</strain>
    </source>
</reference>
<evidence type="ECO:0000313" key="2">
    <source>
        <dbReference type="Proteomes" id="UP001185092"/>
    </source>
</evidence>
<sequence length="86" mass="9942">MKKLLFTFLSLIVVWGIHTQSVKLNHCYAKRFLDIQNCSDLVEMLIFPHAKSEYLQSKLMSNPEIHLDLDVFGLSSKIWFNASKGI</sequence>